<evidence type="ECO:0000256" key="4">
    <source>
        <dbReference type="ARBA" id="ARBA00023125"/>
    </source>
</evidence>
<dbReference type="GO" id="GO:0003677">
    <property type="term" value="F:DNA binding"/>
    <property type="evidence" value="ECO:0007669"/>
    <property type="project" value="UniProtKB-UniRule"/>
</dbReference>
<dbReference type="InterPro" id="IPR049083">
    <property type="entry name" value="TACO1_YebC_N"/>
</dbReference>
<dbReference type="HAMAP" id="MF_00693">
    <property type="entry name" value="Transcrip_reg_TACO1"/>
    <property type="match status" value="1"/>
</dbReference>
<keyword evidence="2 6" id="KW-0963">Cytoplasm</keyword>
<dbReference type="InterPro" id="IPR048300">
    <property type="entry name" value="TACO1_YebC-like_2nd/3rd_dom"/>
</dbReference>
<feature type="domain" description="TACO1/YebC-like second and third" evidence="7">
    <location>
        <begin position="82"/>
        <end position="236"/>
    </location>
</feature>
<dbReference type="PANTHER" id="PTHR12532">
    <property type="entry name" value="TRANSLATIONAL ACTIVATOR OF CYTOCHROME C OXIDASE 1"/>
    <property type="match status" value="1"/>
</dbReference>
<dbReference type="NCBIfam" id="NF009044">
    <property type="entry name" value="PRK12378.1"/>
    <property type="match status" value="1"/>
</dbReference>
<comment type="caution">
    <text evidence="9">The sequence shown here is derived from an EMBL/GenBank/DDBJ whole genome shotgun (WGS) entry which is preliminary data.</text>
</comment>
<evidence type="ECO:0000256" key="5">
    <source>
        <dbReference type="ARBA" id="ARBA00023163"/>
    </source>
</evidence>
<dbReference type="InterPro" id="IPR017856">
    <property type="entry name" value="Integrase-like_N"/>
</dbReference>
<dbReference type="InterPro" id="IPR026564">
    <property type="entry name" value="Transcrip_reg_TACO1-like_dom3"/>
</dbReference>
<dbReference type="AlphaFoldDB" id="A0A2T5G783"/>
<name>A0A2T5G783_9BACL</name>
<dbReference type="Gene3D" id="3.30.70.980">
    <property type="match status" value="2"/>
</dbReference>
<organism evidence="9 10">
    <name type="scientific">Brockia lithotrophica</name>
    <dbReference type="NCBI Taxonomy" id="933949"/>
    <lineage>
        <taxon>Bacteria</taxon>
        <taxon>Bacillati</taxon>
        <taxon>Bacillota</taxon>
        <taxon>Bacilli</taxon>
        <taxon>Bacillales</taxon>
        <taxon>Bacillales Family X. Incertae Sedis</taxon>
        <taxon>Brockia</taxon>
    </lineage>
</organism>
<keyword evidence="5 6" id="KW-0804">Transcription</keyword>
<evidence type="ECO:0000256" key="2">
    <source>
        <dbReference type="ARBA" id="ARBA00022490"/>
    </source>
</evidence>
<evidence type="ECO:0000259" key="8">
    <source>
        <dbReference type="Pfam" id="PF20772"/>
    </source>
</evidence>
<evidence type="ECO:0000256" key="1">
    <source>
        <dbReference type="ARBA" id="ARBA00008724"/>
    </source>
</evidence>
<evidence type="ECO:0000313" key="9">
    <source>
        <dbReference type="EMBL" id="PTQ52040.1"/>
    </source>
</evidence>
<dbReference type="GO" id="GO:0006355">
    <property type="term" value="P:regulation of DNA-templated transcription"/>
    <property type="evidence" value="ECO:0007669"/>
    <property type="project" value="UniProtKB-UniRule"/>
</dbReference>
<evidence type="ECO:0000256" key="6">
    <source>
        <dbReference type="HAMAP-Rule" id="MF_00693"/>
    </source>
</evidence>
<dbReference type="GO" id="GO:0005829">
    <property type="term" value="C:cytosol"/>
    <property type="evidence" value="ECO:0007669"/>
    <property type="project" value="TreeGrafter"/>
</dbReference>
<dbReference type="Pfam" id="PF20772">
    <property type="entry name" value="TACO1_YebC_N"/>
    <property type="match status" value="1"/>
</dbReference>
<reference evidence="9 10" key="1">
    <citation type="submission" date="2017-08" db="EMBL/GenBank/DDBJ databases">
        <title>Burning lignite coal seam in the remote Altai Mountains harbors a hydrogen-driven thermophilic microbial community.</title>
        <authorList>
            <person name="Kadnikov V.V."/>
            <person name="Mardanov A.V."/>
            <person name="Ivasenko D."/>
            <person name="Beletsky A.V."/>
            <person name="Karnachuk O.V."/>
            <person name="Ravin N.V."/>
        </authorList>
    </citation>
    <scope>NUCLEOTIDE SEQUENCE [LARGE SCALE GENOMIC DNA]</scope>
    <source>
        <strain evidence="9">AL31</strain>
    </source>
</reference>
<dbReference type="SUPFAM" id="SSF75625">
    <property type="entry name" value="YebC-like"/>
    <property type="match status" value="1"/>
</dbReference>
<dbReference type="EMBL" id="PEBW01000003">
    <property type="protein sequence ID" value="PTQ52040.1"/>
    <property type="molecule type" value="Genomic_DNA"/>
</dbReference>
<accession>A0A2T5G783</accession>
<dbReference type="InterPro" id="IPR029072">
    <property type="entry name" value="YebC-like"/>
</dbReference>
<gene>
    <name evidence="9" type="ORF">BLITH_1007</name>
</gene>
<dbReference type="NCBIfam" id="NF001030">
    <property type="entry name" value="PRK00110.1"/>
    <property type="match status" value="1"/>
</dbReference>
<dbReference type="Pfam" id="PF01709">
    <property type="entry name" value="Transcrip_reg"/>
    <property type="match status" value="1"/>
</dbReference>
<sequence>MAGHSKWHNIKRRKAAVDAVRGREFAKVSRQIYVAVRNGGSDPKQNLALRAAIERAREINMPADTIERTIKKALGDVEGARYEEILYEGYAPGGVAVLVQALTDNRNRTAQTVRHLFHKHGGSLGESGSASYLFRYTGVVQIPRSPHAEQAVLRALDLGAWEVEEDEEAVHLYVEPDALEEVRRALEAEGIEVRASRLTYVPTLTVRVEGETAERVLALLEALDEEDEVQEVYANAEWADVG</sequence>
<evidence type="ECO:0000256" key="3">
    <source>
        <dbReference type="ARBA" id="ARBA00023015"/>
    </source>
</evidence>
<proteinExistence type="inferred from homology"/>
<protein>
    <recommendedName>
        <fullName evidence="6">Probable transcriptional regulatory protein BLITH_1007</fullName>
    </recommendedName>
</protein>
<evidence type="ECO:0000313" key="10">
    <source>
        <dbReference type="Proteomes" id="UP000244016"/>
    </source>
</evidence>
<comment type="similarity">
    <text evidence="1 6">Belongs to the TACO1 family.</text>
</comment>
<keyword evidence="4 6" id="KW-0238">DNA-binding</keyword>
<feature type="domain" description="TACO1/YebC-like N-terminal" evidence="8">
    <location>
        <begin position="5"/>
        <end position="75"/>
    </location>
</feature>
<evidence type="ECO:0000259" key="7">
    <source>
        <dbReference type="Pfam" id="PF01709"/>
    </source>
</evidence>
<dbReference type="Gene3D" id="1.10.10.200">
    <property type="match status" value="1"/>
</dbReference>
<dbReference type="PANTHER" id="PTHR12532:SF6">
    <property type="entry name" value="TRANSCRIPTIONAL REGULATORY PROTEIN YEBC-RELATED"/>
    <property type="match status" value="1"/>
</dbReference>
<dbReference type="InterPro" id="IPR002876">
    <property type="entry name" value="Transcrip_reg_TACO1-like"/>
</dbReference>
<comment type="subcellular location">
    <subcellularLocation>
        <location evidence="6">Cytoplasm</location>
    </subcellularLocation>
</comment>
<dbReference type="Proteomes" id="UP000244016">
    <property type="component" value="Unassembled WGS sequence"/>
</dbReference>
<keyword evidence="3 6" id="KW-0805">Transcription regulation</keyword>
<dbReference type="NCBIfam" id="TIGR01033">
    <property type="entry name" value="YebC/PmpR family DNA-binding transcriptional regulator"/>
    <property type="match status" value="1"/>
</dbReference>
<dbReference type="FunFam" id="1.10.10.200:FF:000002">
    <property type="entry name" value="Probable transcriptional regulatory protein CLM62_37755"/>
    <property type="match status" value="1"/>
</dbReference>